<keyword evidence="1" id="KW-0812">Transmembrane</keyword>
<feature type="transmembrane region" description="Helical" evidence="1">
    <location>
        <begin position="103"/>
        <end position="123"/>
    </location>
</feature>
<proteinExistence type="predicted"/>
<dbReference type="AlphaFoldDB" id="A0A382LIP5"/>
<dbReference type="EMBL" id="UINC01086470">
    <property type="protein sequence ID" value="SVC34962.1"/>
    <property type="molecule type" value="Genomic_DNA"/>
</dbReference>
<gene>
    <name evidence="2" type="ORF">METZ01_LOCUS287816</name>
</gene>
<accession>A0A382LIP5</accession>
<evidence type="ECO:0000256" key="1">
    <source>
        <dbReference type="SAM" id="Phobius"/>
    </source>
</evidence>
<feature type="transmembrane region" description="Helical" evidence="1">
    <location>
        <begin position="65"/>
        <end position="83"/>
    </location>
</feature>
<sequence>MIIASTVCLVLFGILAIIDGVYYHDIKYKLYKDKESILEHIYHTIRAVMFPFMMYCFFARNLGGWLLILGVTAVSLDLIMLLFDVKEEGRSRNRYGGLSNGEYMNHIFANTFHFVSIALILASKPAEAWSFNQTIEFERSYPEVTTWVGSAFVIGGIIAAIMHFWQWSQFVSKKGAQS</sequence>
<keyword evidence="1" id="KW-1133">Transmembrane helix</keyword>
<reference evidence="2" key="1">
    <citation type="submission" date="2018-05" db="EMBL/GenBank/DDBJ databases">
        <authorList>
            <person name="Lanie J.A."/>
            <person name="Ng W.-L."/>
            <person name="Kazmierczak K.M."/>
            <person name="Andrzejewski T.M."/>
            <person name="Davidsen T.M."/>
            <person name="Wayne K.J."/>
            <person name="Tettelin H."/>
            <person name="Glass J.I."/>
            <person name="Rusch D."/>
            <person name="Podicherti R."/>
            <person name="Tsui H.-C.T."/>
            <person name="Winkler M.E."/>
        </authorList>
    </citation>
    <scope>NUCLEOTIDE SEQUENCE</scope>
</reference>
<protein>
    <submittedName>
        <fullName evidence="2">Uncharacterized protein</fullName>
    </submittedName>
</protein>
<organism evidence="2">
    <name type="scientific">marine metagenome</name>
    <dbReference type="NCBI Taxonomy" id="408172"/>
    <lineage>
        <taxon>unclassified sequences</taxon>
        <taxon>metagenomes</taxon>
        <taxon>ecological metagenomes</taxon>
    </lineage>
</organism>
<feature type="transmembrane region" description="Helical" evidence="1">
    <location>
        <begin position="144"/>
        <end position="165"/>
    </location>
</feature>
<name>A0A382LIP5_9ZZZZ</name>
<evidence type="ECO:0000313" key="2">
    <source>
        <dbReference type="EMBL" id="SVC34962.1"/>
    </source>
</evidence>
<keyword evidence="1" id="KW-0472">Membrane</keyword>